<proteinExistence type="predicted"/>
<dbReference type="AlphaFoldDB" id="A0ABD2D149"/>
<gene>
    <name evidence="2" type="ORF">V1477_000273</name>
</gene>
<evidence type="ECO:0008006" key="4">
    <source>
        <dbReference type="Google" id="ProtNLM"/>
    </source>
</evidence>
<keyword evidence="1" id="KW-0472">Membrane</keyword>
<feature type="transmembrane region" description="Helical" evidence="1">
    <location>
        <begin position="43"/>
        <end position="61"/>
    </location>
</feature>
<sequence>MNRFVYDTVALQLYAKIVEYVWPLGHRTMNGGEQQEFCGQTRSIYVLLYFFTLSLVLLSAYPRYSHYRSSRYSSMKLTIQSNSFRYNENDIKIHLKLKLVWSGLVFSKIKSIQNSFRQSGKLLIDHQKSMRLHQLLIEDYL</sequence>
<comment type="caution">
    <text evidence="2">The sequence shown here is derived from an EMBL/GenBank/DDBJ whole genome shotgun (WGS) entry which is preliminary data.</text>
</comment>
<evidence type="ECO:0000256" key="1">
    <source>
        <dbReference type="SAM" id="Phobius"/>
    </source>
</evidence>
<protein>
    <recommendedName>
        <fullName evidence="4">Transmembrane protein</fullName>
    </recommendedName>
</protein>
<name>A0ABD2D149_VESMC</name>
<keyword evidence="3" id="KW-1185">Reference proteome</keyword>
<reference evidence="2 3" key="1">
    <citation type="journal article" date="2024" name="Ann. Entomol. Soc. Am.">
        <title>Genomic analyses of the southern and eastern yellowjacket wasps (Hymenoptera: Vespidae) reveal evolutionary signatures of social life.</title>
        <authorList>
            <person name="Catto M.A."/>
            <person name="Caine P.B."/>
            <person name="Orr S.E."/>
            <person name="Hunt B.G."/>
            <person name="Goodisman M.A.D."/>
        </authorList>
    </citation>
    <scope>NUCLEOTIDE SEQUENCE [LARGE SCALE GENOMIC DNA]</scope>
    <source>
        <strain evidence="2">232</strain>
        <tissue evidence="2">Head and thorax</tissue>
    </source>
</reference>
<organism evidence="2 3">
    <name type="scientific">Vespula maculifrons</name>
    <name type="common">Eastern yellow jacket</name>
    <name type="synonym">Wasp</name>
    <dbReference type="NCBI Taxonomy" id="7453"/>
    <lineage>
        <taxon>Eukaryota</taxon>
        <taxon>Metazoa</taxon>
        <taxon>Ecdysozoa</taxon>
        <taxon>Arthropoda</taxon>
        <taxon>Hexapoda</taxon>
        <taxon>Insecta</taxon>
        <taxon>Pterygota</taxon>
        <taxon>Neoptera</taxon>
        <taxon>Endopterygota</taxon>
        <taxon>Hymenoptera</taxon>
        <taxon>Apocrita</taxon>
        <taxon>Aculeata</taxon>
        <taxon>Vespoidea</taxon>
        <taxon>Vespidae</taxon>
        <taxon>Vespinae</taxon>
        <taxon>Vespula</taxon>
    </lineage>
</organism>
<evidence type="ECO:0000313" key="3">
    <source>
        <dbReference type="Proteomes" id="UP001607303"/>
    </source>
</evidence>
<dbReference type="EMBL" id="JAYRBN010000007">
    <property type="protein sequence ID" value="KAL2751115.1"/>
    <property type="molecule type" value="Genomic_DNA"/>
</dbReference>
<keyword evidence="1" id="KW-0812">Transmembrane</keyword>
<evidence type="ECO:0000313" key="2">
    <source>
        <dbReference type="EMBL" id="KAL2751115.1"/>
    </source>
</evidence>
<keyword evidence="1" id="KW-1133">Transmembrane helix</keyword>
<dbReference type="Proteomes" id="UP001607303">
    <property type="component" value="Unassembled WGS sequence"/>
</dbReference>
<accession>A0ABD2D149</accession>